<evidence type="ECO:0000259" key="2">
    <source>
        <dbReference type="Pfam" id="PF13635"/>
    </source>
</evidence>
<dbReference type="EMBL" id="CP029287">
    <property type="protein sequence ID" value="AWS00749.1"/>
    <property type="molecule type" value="Genomic_DNA"/>
</dbReference>
<dbReference type="KEGG" id="mhk:DFR87_12925"/>
<evidence type="ECO:0000313" key="3">
    <source>
        <dbReference type="EMBL" id="AWS00749.1"/>
    </source>
</evidence>
<reference evidence="3 4" key="1">
    <citation type="submission" date="2018-05" db="EMBL/GenBank/DDBJ databases">
        <title>Complete Genome Sequences of Extremely Thermoacidophilic, Metal-Mobilizing Type-Strain Members of the Archaeal Family Sulfolobaceae: Acidianus brierleyi DSM-1651T, Acidianus sulfidivorans DSM-18786T, Metallosphaera hakonensis DSM-7519T, and Metallosphaera prunae DSM-10039T.</title>
        <authorList>
            <person name="Counts J.A."/>
            <person name="Kelly R.M."/>
        </authorList>
    </citation>
    <scope>NUCLEOTIDE SEQUENCE [LARGE SCALE GENOMIC DNA]</scope>
    <source>
        <strain evidence="3 4">HO1-1</strain>
    </source>
</reference>
<feature type="domain" description="AAA" evidence="1">
    <location>
        <begin position="39"/>
        <end position="163"/>
    </location>
</feature>
<accession>A0A2U9IXD3</accession>
<feature type="domain" description="DUF4143" evidence="2">
    <location>
        <begin position="237"/>
        <end position="382"/>
    </location>
</feature>
<evidence type="ECO:0000313" key="4">
    <source>
        <dbReference type="Proteomes" id="UP000247586"/>
    </source>
</evidence>
<gene>
    <name evidence="3" type="ORF">DFR87_12925</name>
</gene>
<evidence type="ECO:0000259" key="1">
    <source>
        <dbReference type="Pfam" id="PF13173"/>
    </source>
</evidence>
<proteinExistence type="predicted"/>
<sequence length="429" mass="49298">MSFQNPWWTDRVKIYHDEHVSKISSLKPRFVIPPPEGNLLVMGPRQVGKTTFIKTTIMSILERGVKPTEVFFFSCDSLKDKDDLVSLLSQYRSLVNSEGGFIFLDEVTFVRDWNVGLLHLFNAGYLRNSTIYVTGSTSLYLRRETLPGRPLNKVMMYPLNFRLFFDTFFRRLNVNTASLFDVKGFYSNALRLVPYIAELNRALMEYLRKGGFLATNYVEGDPLPPLYEIYKDAVLSDLAKLGRDERTFREVVEKIIESYGSRISENTVAKRTSIGSHNTVSSYLNLAEDLFVLRIFRKVEGNRVNNKSFKKVYFIDPFIYRVMKRYTKGVGALDESDMPHVVEGVVGEHLAREYERIGYTFFKGGKEVDFVVRNLGIEVKWGSGNLKDLRMEKGYVLTLDEVGGNGEKVMLPVSIFLYLASSDRVFYGR</sequence>
<dbReference type="SUPFAM" id="SSF52540">
    <property type="entry name" value="P-loop containing nucleoside triphosphate hydrolases"/>
    <property type="match status" value="1"/>
</dbReference>
<dbReference type="PANTHER" id="PTHR33295:SF18">
    <property type="entry name" value="AAA+ ATPASE DOMAIN-CONTAINING PROTEIN"/>
    <property type="match status" value="1"/>
</dbReference>
<dbReference type="AlphaFoldDB" id="A0A2U9IXD3"/>
<dbReference type="Gene3D" id="3.40.50.300">
    <property type="entry name" value="P-loop containing nucleotide triphosphate hydrolases"/>
    <property type="match status" value="1"/>
</dbReference>
<name>A0A2U9IXD3_9CREN</name>
<reference evidence="4" key="3">
    <citation type="submission" date="2020-03" db="EMBL/GenBank/DDBJ databases">
        <title>Sequencing and Assembly of Multiple Reported Metal-Biooxidizing Members of the Extremely Thermoacidophilic Archaeal Family Sulfolobaceae.</title>
        <authorList>
            <person name="Counts J.A."/>
            <person name="Kelly R.M."/>
        </authorList>
    </citation>
    <scope>NUCLEOTIDE SEQUENCE [LARGE SCALE GENOMIC DNA]</scope>
    <source>
        <strain evidence="4">HO1-1</strain>
    </source>
</reference>
<protein>
    <submittedName>
        <fullName evidence="3">AAA family ATPase</fullName>
    </submittedName>
</protein>
<dbReference type="Proteomes" id="UP000247586">
    <property type="component" value="Chromosome"/>
</dbReference>
<dbReference type="PANTHER" id="PTHR33295">
    <property type="entry name" value="ATPASE"/>
    <property type="match status" value="1"/>
</dbReference>
<dbReference type="Pfam" id="PF13173">
    <property type="entry name" value="AAA_14"/>
    <property type="match status" value="1"/>
</dbReference>
<keyword evidence="4" id="KW-1185">Reference proteome</keyword>
<dbReference type="STRING" id="1293036.GCA_001315825_02968"/>
<dbReference type="Pfam" id="PF13635">
    <property type="entry name" value="DUF4143"/>
    <property type="match status" value="1"/>
</dbReference>
<dbReference type="InterPro" id="IPR041682">
    <property type="entry name" value="AAA_14"/>
</dbReference>
<dbReference type="InterPro" id="IPR025420">
    <property type="entry name" value="DUF4143"/>
</dbReference>
<reference evidence="4" key="2">
    <citation type="submission" date="2020-03" db="EMBL/GenBank/DDBJ databases">
        <title>Complete Genome Sequences of Extremely Thermoacidophilic, Metal-Mobilizing Type-Strain Members of the Archaeal Family Sulfolobaceae: Acidianus brierleyi DSM-1651T, Acidianus sulfidivorans DSM-18786T, Metallosphaera hakonensis DSM-7519T, and Metallosphaera prunae DSM-10039T.</title>
        <authorList>
            <person name="Counts J.A."/>
            <person name="Kelly R.M."/>
        </authorList>
    </citation>
    <scope>NUCLEOTIDE SEQUENCE [LARGE SCALE GENOMIC DNA]</scope>
    <source>
        <strain evidence="4">HO1-1</strain>
    </source>
</reference>
<dbReference type="InterPro" id="IPR027417">
    <property type="entry name" value="P-loop_NTPase"/>
</dbReference>
<organism evidence="3 4">
    <name type="scientific">Metallosphaera hakonensis JCM 8857 = DSM 7519</name>
    <dbReference type="NCBI Taxonomy" id="1293036"/>
    <lineage>
        <taxon>Archaea</taxon>
        <taxon>Thermoproteota</taxon>
        <taxon>Thermoprotei</taxon>
        <taxon>Sulfolobales</taxon>
        <taxon>Sulfolobaceae</taxon>
        <taxon>Metallosphaera</taxon>
    </lineage>
</organism>